<dbReference type="GeneID" id="28837545"/>
<keyword evidence="7 14" id="KW-1133">Transmembrane helix</keyword>
<dbReference type="RefSeq" id="XP_018130429.1">
    <property type="nucleotide sequence ID" value="XM_018273635.2"/>
</dbReference>
<dbReference type="GO" id="GO:0016020">
    <property type="term" value="C:membrane"/>
    <property type="evidence" value="ECO:0007669"/>
    <property type="project" value="UniProtKB-SubCell"/>
</dbReference>
<dbReference type="Gene3D" id="1.10.630.10">
    <property type="entry name" value="Cytochrome P450"/>
    <property type="match status" value="1"/>
</dbReference>
<evidence type="ECO:0000256" key="2">
    <source>
        <dbReference type="ARBA" id="ARBA00004167"/>
    </source>
</evidence>
<dbReference type="PROSITE" id="PS00086">
    <property type="entry name" value="CYTOCHROME_P450"/>
    <property type="match status" value="1"/>
</dbReference>
<dbReference type="GO" id="GO:0004497">
    <property type="term" value="F:monooxygenase activity"/>
    <property type="evidence" value="ECO:0007669"/>
    <property type="project" value="UniProtKB-KW"/>
</dbReference>
<keyword evidence="6 12" id="KW-0479">Metal-binding</keyword>
<dbReference type="OrthoDB" id="3945418at2759"/>
<accession>A0A1B8GLL7</accession>
<dbReference type="AlphaFoldDB" id="A0A1B8GLL7"/>
<dbReference type="FunFam" id="1.10.630.10:FF:000069">
    <property type="entry name" value="Cytochrome P450, putative (Eurofung)"/>
    <property type="match status" value="1"/>
</dbReference>
<proteinExistence type="inferred from homology"/>
<dbReference type="Pfam" id="PF00067">
    <property type="entry name" value="p450"/>
    <property type="match status" value="1"/>
</dbReference>
<evidence type="ECO:0000256" key="4">
    <source>
        <dbReference type="ARBA" id="ARBA00022617"/>
    </source>
</evidence>
<dbReference type="Proteomes" id="UP000091956">
    <property type="component" value="Unassembled WGS sequence"/>
</dbReference>
<dbReference type="InterPro" id="IPR002401">
    <property type="entry name" value="Cyt_P450_E_grp-I"/>
</dbReference>
<dbReference type="InterPro" id="IPR001128">
    <property type="entry name" value="Cyt_P450"/>
</dbReference>
<dbReference type="InterPro" id="IPR036396">
    <property type="entry name" value="Cyt_P450_sf"/>
</dbReference>
<comment type="similarity">
    <text evidence="3 13">Belongs to the cytochrome P450 family.</text>
</comment>
<evidence type="ECO:0000256" key="12">
    <source>
        <dbReference type="PIRSR" id="PIRSR602401-1"/>
    </source>
</evidence>
<evidence type="ECO:0000313" key="16">
    <source>
        <dbReference type="Proteomes" id="UP000091956"/>
    </source>
</evidence>
<comment type="subcellular location">
    <subcellularLocation>
        <location evidence="2">Membrane</location>
        <topology evidence="2">Single-pass membrane protein</topology>
    </subcellularLocation>
</comment>
<dbReference type="GO" id="GO:0016705">
    <property type="term" value="F:oxidoreductase activity, acting on paired donors, with incorporation or reduction of molecular oxygen"/>
    <property type="evidence" value="ECO:0007669"/>
    <property type="project" value="InterPro"/>
</dbReference>
<evidence type="ECO:0000256" key="7">
    <source>
        <dbReference type="ARBA" id="ARBA00022989"/>
    </source>
</evidence>
<evidence type="ECO:0000256" key="14">
    <source>
        <dbReference type="SAM" id="Phobius"/>
    </source>
</evidence>
<evidence type="ECO:0000256" key="8">
    <source>
        <dbReference type="ARBA" id="ARBA00023002"/>
    </source>
</evidence>
<keyword evidence="11 14" id="KW-0472">Membrane</keyword>
<keyword evidence="16" id="KW-1185">Reference proteome</keyword>
<dbReference type="STRING" id="342668.A0A1B8GLL7"/>
<evidence type="ECO:0000256" key="9">
    <source>
        <dbReference type="ARBA" id="ARBA00023004"/>
    </source>
</evidence>
<dbReference type="SUPFAM" id="SSF48264">
    <property type="entry name" value="Cytochrome P450"/>
    <property type="match status" value="1"/>
</dbReference>
<dbReference type="EMBL" id="KV460226">
    <property type="protein sequence ID" value="OBT96696.1"/>
    <property type="molecule type" value="Genomic_DNA"/>
</dbReference>
<keyword evidence="4 12" id="KW-0349">Heme</keyword>
<evidence type="ECO:0000313" key="15">
    <source>
        <dbReference type="EMBL" id="OBT96696.1"/>
    </source>
</evidence>
<keyword evidence="5 14" id="KW-0812">Transmembrane</keyword>
<dbReference type="PRINTS" id="PR00463">
    <property type="entry name" value="EP450I"/>
</dbReference>
<evidence type="ECO:0000256" key="13">
    <source>
        <dbReference type="RuleBase" id="RU000461"/>
    </source>
</evidence>
<dbReference type="GO" id="GO:0005506">
    <property type="term" value="F:iron ion binding"/>
    <property type="evidence" value="ECO:0007669"/>
    <property type="project" value="InterPro"/>
</dbReference>
<evidence type="ECO:0008006" key="17">
    <source>
        <dbReference type="Google" id="ProtNLM"/>
    </source>
</evidence>
<evidence type="ECO:0000256" key="10">
    <source>
        <dbReference type="ARBA" id="ARBA00023033"/>
    </source>
</evidence>
<dbReference type="InterPro" id="IPR017972">
    <property type="entry name" value="Cyt_P450_CS"/>
</dbReference>
<dbReference type="GO" id="GO:0020037">
    <property type="term" value="F:heme binding"/>
    <property type="evidence" value="ECO:0007669"/>
    <property type="project" value="InterPro"/>
</dbReference>
<dbReference type="PANTHER" id="PTHR24305:SF157">
    <property type="entry name" value="N-ACETYLTRYPTOPHAN 6-HYDROXYLASE IVOC-RELATED"/>
    <property type="match status" value="1"/>
</dbReference>
<dbReference type="PANTHER" id="PTHR24305">
    <property type="entry name" value="CYTOCHROME P450"/>
    <property type="match status" value="1"/>
</dbReference>
<dbReference type="InterPro" id="IPR050121">
    <property type="entry name" value="Cytochrome_P450_monoxygenase"/>
</dbReference>
<name>A0A1B8GLL7_9PEZI</name>
<evidence type="ECO:0000256" key="3">
    <source>
        <dbReference type="ARBA" id="ARBA00010617"/>
    </source>
</evidence>
<comment type="cofactor">
    <cofactor evidence="1 12">
        <name>heme</name>
        <dbReference type="ChEBI" id="CHEBI:30413"/>
    </cofactor>
</comment>
<sequence length="519" mass="58792">MNSIFSGSVASALAATLTAWLVYVITQAVYRIYFSPIAKFPGPKLAAVSFWYEFYYDVVQGGQYTFEIGRMHEKYGPIIRINPYELHVSSPDFYEKLYSGPGKRRHRWDWFSAQFGLPESMFGTNDHDSHRIRRAAVNPFFSKGAVRKLQPIIDERIDALLNRFQEFQASSQLIILNYAFSAYTNDIAQEYAFARSDRRVDQHDFEPTFHNASIAGSSGGALVKQYPWILPLMQSLPESFMTWLDPDMASYFGLQNMIKKQIKEMKAGITDDKGADHRTIFYEIINSDLPPEEKSDARLAQDGQTVVIAGTITTAWGLCIAVFYLLSQPGTLKKLKEELQTVLKSPSSPITLAALEQLPFLTGCVQECIRLSYGVCTRLQRIAPDETLSFNDGNKDWYIPPGTPVSMTSVLIHHDESVFPNSRKFLPERWIGNPQLSKYLVSFSKGTRQCIGINLAYAELYVALARIFRAYGSEDIRFEDDAGYLELFETTMYDVELTKDVFIPVAPDGSKGVRILVKK</sequence>
<protein>
    <recommendedName>
        <fullName evidence="17">Cytochrome P450</fullName>
    </recommendedName>
</protein>
<keyword evidence="10 13" id="KW-0503">Monooxygenase</keyword>
<feature type="binding site" description="axial binding residue" evidence="12">
    <location>
        <position position="450"/>
    </location>
    <ligand>
        <name>heme</name>
        <dbReference type="ChEBI" id="CHEBI:30413"/>
    </ligand>
    <ligandPart>
        <name>Fe</name>
        <dbReference type="ChEBI" id="CHEBI:18248"/>
    </ligandPart>
</feature>
<evidence type="ECO:0000256" key="6">
    <source>
        <dbReference type="ARBA" id="ARBA00022723"/>
    </source>
</evidence>
<feature type="transmembrane region" description="Helical" evidence="14">
    <location>
        <begin position="306"/>
        <end position="326"/>
    </location>
</feature>
<keyword evidence="8 13" id="KW-0560">Oxidoreductase</keyword>
<evidence type="ECO:0000256" key="11">
    <source>
        <dbReference type="ARBA" id="ARBA00023136"/>
    </source>
</evidence>
<dbReference type="CDD" id="cd11062">
    <property type="entry name" value="CYP58-like"/>
    <property type="match status" value="1"/>
</dbReference>
<evidence type="ECO:0000256" key="1">
    <source>
        <dbReference type="ARBA" id="ARBA00001971"/>
    </source>
</evidence>
<keyword evidence="9 12" id="KW-0408">Iron</keyword>
<reference evidence="16" key="2">
    <citation type="journal article" date="2018" name="Nat. Commun.">
        <title>Extreme sensitivity to ultraviolet light in the fungal pathogen causing white-nose syndrome of bats.</title>
        <authorList>
            <person name="Palmer J.M."/>
            <person name="Drees K.P."/>
            <person name="Foster J.T."/>
            <person name="Lindner D.L."/>
        </authorList>
    </citation>
    <scope>NUCLEOTIDE SEQUENCE [LARGE SCALE GENOMIC DNA]</scope>
    <source>
        <strain evidence="16">UAMH 10579</strain>
    </source>
</reference>
<evidence type="ECO:0000256" key="5">
    <source>
        <dbReference type="ARBA" id="ARBA00022692"/>
    </source>
</evidence>
<reference evidence="15 16" key="1">
    <citation type="submission" date="2016-03" db="EMBL/GenBank/DDBJ databases">
        <title>Comparative genomics of Pseudogymnoascus destructans, the fungus causing white-nose syndrome of bats.</title>
        <authorList>
            <person name="Palmer J.M."/>
            <person name="Drees K.P."/>
            <person name="Foster J.T."/>
            <person name="Lindner D.L."/>
        </authorList>
    </citation>
    <scope>NUCLEOTIDE SEQUENCE [LARGE SCALE GENOMIC DNA]</scope>
    <source>
        <strain evidence="15 16">UAMH 10579</strain>
    </source>
</reference>
<organism evidence="15 16">
    <name type="scientific">Pseudogymnoascus verrucosus</name>
    <dbReference type="NCBI Taxonomy" id="342668"/>
    <lineage>
        <taxon>Eukaryota</taxon>
        <taxon>Fungi</taxon>
        <taxon>Dikarya</taxon>
        <taxon>Ascomycota</taxon>
        <taxon>Pezizomycotina</taxon>
        <taxon>Leotiomycetes</taxon>
        <taxon>Thelebolales</taxon>
        <taxon>Thelebolaceae</taxon>
        <taxon>Pseudogymnoascus</taxon>
    </lineage>
</organism>
<gene>
    <name evidence="15" type="ORF">VE01_04159</name>
</gene>